<reference evidence="1 2" key="2">
    <citation type="journal article" date="2022" name="Mol. Ecol. Resour.">
        <title>The genomes of chicory, endive, great burdock and yacon provide insights into Asteraceae paleo-polyploidization history and plant inulin production.</title>
        <authorList>
            <person name="Fan W."/>
            <person name="Wang S."/>
            <person name="Wang H."/>
            <person name="Wang A."/>
            <person name="Jiang F."/>
            <person name="Liu H."/>
            <person name="Zhao H."/>
            <person name="Xu D."/>
            <person name="Zhang Y."/>
        </authorList>
    </citation>
    <scope>NUCLEOTIDE SEQUENCE [LARGE SCALE GENOMIC DNA]</scope>
    <source>
        <strain evidence="2">cv. Niubang</strain>
    </source>
</reference>
<protein>
    <submittedName>
        <fullName evidence="1">Uncharacterized protein</fullName>
    </submittedName>
</protein>
<sequence>MSCSLVPLFPFPLSTILFSISFISSSPSPIISSKHLLSLTVSADHFFPYFHLLQFLSLLTNSSTNFNSQPQIHTSIERDADHNH</sequence>
<dbReference type="EMBL" id="CM042052">
    <property type="protein sequence ID" value="KAI3720176.1"/>
    <property type="molecule type" value="Genomic_DNA"/>
</dbReference>
<comment type="caution">
    <text evidence="1">The sequence shown here is derived from an EMBL/GenBank/DDBJ whole genome shotgun (WGS) entry which is preliminary data.</text>
</comment>
<evidence type="ECO:0000313" key="2">
    <source>
        <dbReference type="Proteomes" id="UP001055879"/>
    </source>
</evidence>
<organism evidence="1 2">
    <name type="scientific">Arctium lappa</name>
    <name type="common">Greater burdock</name>
    <name type="synonym">Lappa major</name>
    <dbReference type="NCBI Taxonomy" id="4217"/>
    <lineage>
        <taxon>Eukaryota</taxon>
        <taxon>Viridiplantae</taxon>
        <taxon>Streptophyta</taxon>
        <taxon>Embryophyta</taxon>
        <taxon>Tracheophyta</taxon>
        <taxon>Spermatophyta</taxon>
        <taxon>Magnoliopsida</taxon>
        <taxon>eudicotyledons</taxon>
        <taxon>Gunneridae</taxon>
        <taxon>Pentapetalae</taxon>
        <taxon>asterids</taxon>
        <taxon>campanulids</taxon>
        <taxon>Asterales</taxon>
        <taxon>Asteraceae</taxon>
        <taxon>Carduoideae</taxon>
        <taxon>Cardueae</taxon>
        <taxon>Arctiinae</taxon>
        <taxon>Arctium</taxon>
    </lineage>
</organism>
<name>A0ACB9BEG7_ARCLA</name>
<evidence type="ECO:0000313" key="1">
    <source>
        <dbReference type="EMBL" id="KAI3720176.1"/>
    </source>
</evidence>
<accession>A0ACB9BEG7</accession>
<proteinExistence type="predicted"/>
<dbReference type="Proteomes" id="UP001055879">
    <property type="component" value="Linkage Group LG06"/>
</dbReference>
<reference evidence="2" key="1">
    <citation type="journal article" date="2022" name="Mol. Ecol. Resour.">
        <title>The genomes of chicory, endive, great burdock and yacon provide insights into Asteraceae palaeo-polyploidization history and plant inulin production.</title>
        <authorList>
            <person name="Fan W."/>
            <person name="Wang S."/>
            <person name="Wang H."/>
            <person name="Wang A."/>
            <person name="Jiang F."/>
            <person name="Liu H."/>
            <person name="Zhao H."/>
            <person name="Xu D."/>
            <person name="Zhang Y."/>
        </authorList>
    </citation>
    <scope>NUCLEOTIDE SEQUENCE [LARGE SCALE GENOMIC DNA]</scope>
    <source>
        <strain evidence="2">cv. Niubang</strain>
    </source>
</reference>
<keyword evidence="2" id="KW-1185">Reference proteome</keyword>
<gene>
    <name evidence="1" type="ORF">L6452_21089</name>
</gene>